<dbReference type="PANTHER" id="PTHR23402:SF1">
    <property type="entry name" value="PYROGLUTAMYL-PEPTIDASE I"/>
    <property type="match status" value="1"/>
</dbReference>
<keyword evidence="3" id="KW-0963">Cytoplasm</keyword>
<evidence type="ECO:0000256" key="5">
    <source>
        <dbReference type="ARBA" id="ARBA00022801"/>
    </source>
</evidence>
<dbReference type="InterPro" id="IPR036440">
    <property type="entry name" value="Peptidase_C15-like_sf"/>
</dbReference>
<protein>
    <recommendedName>
        <fullName evidence="2">Pyrrolidone-carboxylate peptidase</fullName>
    </recommendedName>
    <alternativeName>
        <fullName evidence="7">5-oxoprolyl-peptidase</fullName>
    </alternativeName>
    <alternativeName>
        <fullName evidence="8">Pyroglutamyl-peptidase I</fullName>
    </alternativeName>
</protein>
<comment type="similarity">
    <text evidence="1">Belongs to the peptidase C15 family.</text>
</comment>
<proteinExistence type="inferred from homology"/>
<name>S2Z7P6_9CORY</name>
<keyword evidence="5" id="KW-0378">Hydrolase</keyword>
<dbReference type="PATRIC" id="fig|1125779.3.peg.702"/>
<dbReference type="GO" id="GO:0005829">
    <property type="term" value="C:cytosol"/>
    <property type="evidence" value="ECO:0007669"/>
    <property type="project" value="InterPro"/>
</dbReference>
<dbReference type="Gene3D" id="3.40.630.20">
    <property type="entry name" value="Peptidase C15, pyroglutamyl peptidase I-like"/>
    <property type="match status" value="1"/>
</dbReference>
<dbReference type="HOGENOM" id="CLU_1275924_0_0_11"/>
<evidence type="ECO:0000256" key="7">
    <source>
        <dbReference type="ARBA" id="ARBA00030836"/>
    </source>
</evidence>
<dbReference type="AlphaFoldDB" id="S2Z7P6"/>
<evidence type="ECO:0000256" key="1">
    <source>
        <dbReference type="ARBA" id="ARBA00006641"/>
    </source>
</evidence>
<evidence type="ECO:0000256" key="4">
    <source>
        <dbReference type="ARBA" id="ARBA00022670"/>
    </source>
</evidence>
<gene>
    <name evidence="9" type="ORF">HMPREF1219_00714</name>
</gene>
<sequence>MAIITGFEPFGGRTDNASWEVAQHVASLLSSEGIAIEALRLPVEFDAIAPFIARHRSGAVISVGEAASAKRARVETAGRLWQCGTDNSGRTFNRPLHLNLDPPNHTEQTLIAPELSTSSDIRPPDWVAGDEGLADAVRAPQECARLARVAGLDVSDDAGTYICNTTTALGYTHLRRFAFVHVPAQQPTDETMSAVTTFVRLLLSVKNQGDNHEIEN</sequence>
<dbReference type="STRING" id="1125779.HMPREF1219_00714"/>
<dbReference type="Pfam" id="PF01470">
    <property type="entry name" value="Peptidase_C15"/>
    <property type="match status" value="1"/>
</dbReference>
<keyword evidence="6" id="KW-0788">Thiol protease</keyword>
<dbReference type="GO" id="GO:0016920">
    <property type="term" value="F:pyroglutamyl-peptidase activity"/>
    <property type="evidence" value="ECO:0007669"/>
    <property type="project" value="InterPro"/>
</dbReference>
<evidence type="ECO:0000313" key="10">
    <source>
        <dbReference type="Proteomes" id="UP000014408"/>
    </source>
</evidence>
<evidence type="ECO:0000256" key="8">
    <source>
        <dbReference type="ARBA" id="ARBA00031559"/>
    </source>
</evidence>
<dbReference type="Proteomes" id="UP000014408">
    <property type="component" value="Unassembled WGS sequence"/>
</dbReference>
<dbReference type="RefSeq" id="WP_016457628.1">
    <property type="nucleotide sequence ID" value="NZ_KE150446.1"/>
</dbReference>
<keyword evidence="10" id="KW-1185">Reference proteome</keyword>
<evidence type="ECO:0000256" key="3">
    <source>
        <dbReference type="ARBA" id="ARBA00022490"/>
    </source>
</evidence>
<dbReference type="PRINTS" id="PR00706">
    <property type="entry name" value="PYROGLUPTASE"/>
</dbReference>
<keyword evidence="4" id="KW-0645">Protease</keyword>
<organism evidence="9 10">
    <name type="scientific">Corynebacterium pyruviciproducens ATCC BAA-1742</name>
    <dbReference type="NCBI Taxonomy" id="1125779"/>
    <lineage>
        <taxon>Bacteria</taxon>
        <taxon>Bacillati</taxon>
        <taxon>Actinomycetota</taxon>
        <taxon>Actinomycetes</taxon>
        <taxon>Mycobacteriales</taxon>
        <taxon>Corynebacteriaceae</taxon>
        <taxon>Corynebacterium</taxon>
    </lineage>
</organism>
<dbReference type="PANTHER" id="PTHR23402">
    <property type="entry name" value="PROTEASE FAMILY C15 PYROGLUTAMYL-PEPTIDASE I-RELATED"/>
    <property type="match status" value="1"/>
</dbReference>
<dbReference type="GO" id="GO:0006508">
    <property type="term" value="P:proteolysis"/>
    <property type="evidence" value="ECO:0007669"/>
    <property type="project" value="UniProtKB-KW"/>
</dbReference>
<comment type="caution">
    <text evidence="9">The sequence shown here is derived from an EMBL/GenBank/DDBJ whole genome shotgun (WGS) entry which is preliminary data.</text>
</comment>
<evidence type="ECO:0000313" key="9">
    <source>
        <dbReference type="EMBL" id="EPD70280.1"/>
    </source>
</evidence>
<dbReference type="EMBL" id="ATBY01000009">
    <property type="protein sequence ID" value="EPD70280.1"/>
    <property type="molecule type" value="Genomic_DNA"/>
</dbReference>
<reference evidence="9 10" key="1">
    <citation type="submission" date="2013-05" db="EMBL/GenBank/DDBJ databases">
        <title>The Genome Sequence of Corynebacterium pyruviciproducens 1773O (ATCC BAA-1742).</title>
        <authorList>
            <consortium name="The Broad Institute Genomics Platform"/>
            <person name="Earl A."/>
            <person name="Ward D."/>
            <person name="Feldgarden M."/>
            <person name="Gevers D."/>
            <person name="Tong J."/>
            <person name="Walker B."/>
            <person name="Young S."/>
            <person name="Zeng Q."/>
            <person name="Gargeya S."/>
            <person name="Fitzgerald M."/>
            <person name="Haas B."/>
            <person name="Abouelleil A."/>
            <person name="Allen A.W."/>
            <person name="Alvarado L."/>
            <person name="Arachchi H.M."/>
            <person name="Berlin A.M."/>
            <person name="Chapman S.B."/>
            <person name="Gainer-Dewar J."/>
            <person name="Goldberg J."/>
            <person name="Griggs A."/>
            <person name="Gujja S."/>
            <person name="Hansen M."/>
            <person name="Howarth C."/>
            <person name="Imamovic A."/>
            <person name="Ireland A."/>
            <person name="Larimer J."/>
            <person name="McCowan C."/>
            <person name="Murphy C."/>
            <person name="Pearson M."/>
            <person name="Poon T.W."/>
            <person name="Priest M."/>
            <person name="Roberts A."/>
            <person name="Saif S."/>
            <person name="Shea T."/>
            <person name="Sisk P."/>
            <person name="Sykes S."/>
            <person name="Wortman J."/>
            <person name="Nusbaum C."/>
            <person name="Birren B."/>
        </authorList>
    </citation>
    <scope>NUCLEOTIDE SEQUENCE [LARGE SCALE GENOMIC DNA]</scope>
    <source>
        <strain evidence="9 10">ATCC BAA-1742</strain>
    </source>
</reference>
<evidence type="ECO:0000256" key="6">
    <source>
        <dbReference type="ARBA" id="ARBA00022807"/>
    </source>
</evidence>
<dbReference type="InterPro" id="IPR000816">
    <property type="entry name" value="Peptidase_C15"/>
</dbReference>
<accession>S2Z7P6</accession>
<evidence type="ECO:0000256" key="2">
    <source>
        <dbReference type="ARBA" id="ARBA00019191"/>
    </source>
</evidence>
<dbReference type="eggNOG" id="COG2039">
    <property type="taxonomic scope" value="Bacteria"/>
</dbReference>
<dbReference type="SUPFAM" id="SSF53182">
    <property type="entry name" value="Pyrrolidone carboxyl peptidase (pyroglutamate aminopeptidase)"/>
    <property type="match status" value="1"/>
</dbReference>
<dbReference type="InterPro" id="IPR016125">
    <property type="entry name" value="Peptidase_C15-like"/>
</dbReference>